<evidence type="ECO:0000313" key="3">
    <source>
        <dbReference type="Proteomes" id="UP000003100"/>
    </source>
</evidence>
<proteinExistence type="predicted"/>
<reference evidence="2 3" key="1">
    <citation type="submission" date="2009-01" db="EMBL/GenBank/DDBJ databases">
        <authorList>
            <person name="Fulton L."/>
            <person name="Clifton S."/>
            <person name="Fulton B."/>
            <person name="Xu J."/>
            <person name="Minx P."/>
            <person name="Pepin K.H."/>
            <person name="Johnson M."/>
            <person name="Bhonagiri V."/>
            <person name="Nash W.E."/>
            <person name="Mardis E.R."/>
            <person name="Wilson R.K."/>
        </authorList>
    </citation>
    <scope>NUCLEOTIDE SEQUENCE [LARGE SCALE GENOMIC DNA]</scope>
    <source>
        <strain evidence="3">DSM 10507 / JCM 14656 / S5a33</strain>
    </source>
</reference>
<accession>C0CN80</accession>
<dbReference type="Proteomes" id="UP000003100">
    <property type="component" value="Unassembled WGS sequence"/>
</dbReference>
<organism evidence="2 3">
    <name type="scientific">Blautia hydrogenotrophica (strain DSM 10507 / JCM 14656 / S5a33)</name>
    <name type="common">Ruminococcus hydrogenotrophicus</name>
    <dbReference type="NCBI Taxonomy" id="476272"/>
    <lineage>
        <taxon>Bacteria</taxon>
        <taxon>Bacillati</taxon>
        <taxon>Bacillota</taxon>
        <taxon>Clostridia</taxon>
        <taxon>Lachnospirales</taxon>
        <taxon>Lachnospiraceae</taxon>
        <taxon>Blautia</taxon>
    </lineage>
</organism>
<gene>
    <name evidence="2" type="ORF">RUMHYD_02318</name>
</gene>
<evidence type="ECO:0000256" key="1">
    <source>
        <dbReference type="SAM" id="Phobius"/>
    </source>
</evidence>
<sequence length="132" mass="14935">MWTINWAHKKTDAKKSEISKRKKYLIVTAAAFLIGGYDGFYGPDTGTFLLLTYTGLARMDVRTASGKVSLFCDSNAPVLTAGEFLCDIFKMSEKSFWHVFFYVLAKEDIWKMEKSRVGNGETVCYNKTTLVC</sequence>
<dbReference type="eggNOG" id="COG0730">
    <property type="taxonomic scope" value="Bacteria"/>
</dbReference>
<protein>
    <submittedName>
        <fullName evidence="2">Uncharacterized protein</fullName>
    </submittedName>
</protein>
<feature type="transmembrane region" description="Helical" evidence="1">
    <location>
        <begin position="24"/>
        <end position="42"/>
    </location>
</feature>
<dbReference type="EMBL" id="ACBZ01000124">
    <property type="protein sequence ID" value="EEG48790.1"/>
    <property type="molecule type" value="Genomic_DNA"/>
</dbReference>
<comment type="caution">
    <text evidence="2">The sequence shown here is derived from an EMBL/GenBank/DDBJ whole genome shotgun (WGS) entry which is preliminary data.</text>
</comment>
<keyword evidence="3" id="KW-1185">Reference proteome</keyword>
<reference evidence="2 3" key="2">
    <citation type="submission" date="2009-02" db="EMBL/GenBank/DDBJ databases">
        <title>Draft genome sequence of Blautia hydrogenotrophica DSM 10507 (Ruminococcus hydrogenotrophicus DSM 10507).</title>
        <authorList>
            <person name="Sudarsanam P."/>
            <person name="Ley R."/>
            <person name="Guruge J."/>
            <person name="Turnbaugh P.J."/>
            <person name="Mahowald M."/>
            <person name="Liep D."/>
            <person name="Gordon J."/>
        </authorList>
    </citation>
    <scope>NUCLEOTIDE SEQUENCE [LARGE SCALE GENOMIC DNA]</scope>
    <source>
        <strain evidence="3">DSM 10507 / JCM 14656 / S5a33</strain>
    </source>
</reference>
<dbReference type="PATRIC" id="fig|476272.21.peg.1751"/>
<dbReference type="AlphaFoldDB" id="C0CN80"/>
<keyword evidence="1" id="KW-1133">Transmembrane helix</keyword>
<name>C0CN80_BLAHS</name>
<keyword evidence="1" id="KW-0472">Membrane</keyword>
<keyword evidence="1" id="KW-0812">Transmembrane</keyword>
<evidence type="ECO:0000313" key="2">
    <source>
        <dbReference type="EMBL" id="EEG48790.1"/>
    </source>
</evidence>
<dbReference type="HOGENOM" id="CLU_1913008_0_0_9"/>